<organism evidence="5 6">
    <name type="scientific">Coniochaeta ligniaria NRRL 30616</name>
    <dbReference type="NCBI Taxonomy" id="1408157"/>
    <lineage>
        <taxon>Eukaryota</taxon>
        <taxon>Fungi</taxon>
        <taxon>Dikarya</taxon>
        <taxon>Ascomycota</taxon>
        <taxon>Pezizomycotina</taxon>
        <taxon>Sordariomycetes</taxon>
        <taxon>Sordariomycetidae</taxon>
        <taxon>Coniochaetales</taxon>
        <taxon>Coniochaetaceae</taxon>
        <taxon>Coniochaeta</taxon>
    </lineage>
</organism>
<dbReference type="SUPFAM" id="SSF52096">
    <property type="entry name" value="ClpP/crotonase"/>
    <property type="match status" value="1"/>
</dbReference>
<keyword evidence="5" id="KW-0413">Isomerase</keyword>
<dbReference type="InterPro" id="IPR001753">
    <property type="entry name" value="Enoyl-CoA_hydra/iso"/>
</dbReference>
<name>A0A1J7J7Z6_9PEZI</name>
<evidence type="ECO:0000256" key="3">
    <source>
        <dbReference type="ARBA" id="ARBA00023239"/>
    </source>
</evidence>
<accession>A0A1J7J7Z6</accession>
<evidence type="ECO:0000313" key="6">
    <source>
        <dbReference type="Proteomes" id="UP000182658"/>
    </source>
</evidence>
<dbReference type="GO" id="GO:0016853">
    <property type="term" value="F:isomerase activity"/>
    <property type="evidence" value="ECO:0007669"/>
    <property type="project" value="UniProtKB-KW"/>
</dbReference>
<keyword evidence="3" id="KW-0456">Lyase</keyword>
<dbReference type="Gene3D" id="1.10.12.10">
    <property type="entry name" value="Lyase 2-enoyl-coa Hydratase, Chain A, domain 2"/>
    <property type="match status" value="1"/>
</dbReference>
<dbReference type="GO" id="GO:0005739">
    <property type="term" value="C:mitochondrion"/>
    <property type="evidence" value="ECO:0007669"/>
    <property type="project" value="TreeGrafter"/>
</dbReference>
<keyword evidence="2" id="KW-0843">Virulence</keyword>
<dbReference type="InterPro" id="IPR018376">
    <property type="entry name" value="Enoyl-CoA_hyd/isom_CS"/>
</dbReference>
<dbReference type="GO" id="GO:0006635">
    <property type="term" value="P:fatty acid beta-oxidation"/>
    <property type="evidence" value="ECO:0007669"/>
    <property type="project" value="TreeGrafter"/>
</dbReference>
<proteinExistence type="inferred from homology"/>
<dbReference type="GO" id="GO:0016829">
    <property type="term" value="F:lyase activity"/>
    <property type="evidence" value="ECO:0007669"/>
    <property type="project" value="UniProtKB-KW"/>
</dbReference>
<dbReference type="AlphaFoldDB" id="A0A1J7J7Z6"/>
<dbReference type="CDD" id="cd06558">
    <property type="entry name" value="crotonase-like"/>
    <property type="match status" value="1"/>
</dbReference>
<dbReference type="STRING" id="1408157.A0A1J7J7Z6"/>
<keyword evidence="6" id="KW-1185">Reference proteome</keyword>
<evidence type="ECO:0000256" key="2">
    <source>
        <dbReference type="ARBA" id="ARBA00023026"/>
    </source>
</evidence>
<dbReference type="FunFam" id="3.90.226.10:FF:000058">
    <property type="entry name" value="Enoyl-CoA hydratase/isomerase family protein"/>
    <property type="match status" value="1"/>
</dbReference>
<gene>
    <name evidence="5" type="ORF">CONLIGDRAFT_656564</name>
</gene>
<dbReference type="InterPro" id="IPR014748">
    <property type="entry name" value="Enoyl-CoA_hydra_C"/>
</dbReference>
<dbReference type="Gene3D" id="3.90.226.10">
    <property type="entry name" value="2-enoyl-CoA Hydratase, Chain A, domain 1"/>
    <property type="match status" value="1"/>
</dbReference>
<comment type="similarity">
    <text evidence="1 4">Belongs to the enoyl-CoA hydratase/isomerase family.</text>
</comment>
<dbReference type="PANTHER" id="PTHR11941">
    <property type="entry name" value="ENOYL-COA HYDRATASE-RELATED"/>
    <property type="match status" value="1"/>
</dbReference>
<evidence type="ECO:0000256" key="1">
    <source>
        <dbReference type="ARBA" id="ARBA00005254"/>
    </source>
</evidence>
<evidence type="ECO:0000313" key="5">
    <source>
        <dbReference type="EMBL" id="OIW25912.1"/>
    </source>
</evidence>
<protein>
    <submittedName>
        <fullName evidence="5">Enoyl-CoA hydratase/isomerase</fullName>
    </submittedName>
</protein>
<dbReference type="Pfam" id="PF00378">
    <property type="entry name" value="ECH_1"/>
    <property type="match status" value="1"/>
</dbReference>
<dbReference type="OrthoDB" id="410701at2759"/>
<sequence>MLVSQVEAEHIGTIKIIHLRRPHAKNAISRQMVRELGDEIEEVHRETCDNGTSTRALIIASAVDNVFCGGADLKERATMSLADTRSFLSALRNVLYRLSTLPVPTIACVSGAALGGGLELALACHLRVFAQNATVGLPETRLAIIPGAGGTYRLPQIVGTSRALDMILTGRRVHGDEALTMGLCHRLVAADQETRSNSGAQRLSSLDAGIDLARQISSGGPVAVRATLGMLAGAQDAAENAAYEAVLNTEDRNEGLQAFLEKRVPVYQGR</sequence>
<dbReference type="PROSITE" id="PS00166">
    <property type="entry name" value="ENOYL_COA_HYDRATASE"/>
    <property type="match status" value="1"/>
</dbReference>
<dbReference type="InterPro" id="IPR029045">
    <property type="entry name" value="ClpP/crotonase-like_dom_sf"/>
</dbReference>
<dbReference type="InParanoid" id="A0A1J7J7Z6"/>
<reference evidence="5 6" key="1">
    <citation type="submission" date="2016-10" db="EMBL/GenBank/DDBJ databases">
        <title>Draft genome sequence of Coniochaeta ligniaria NRRL30616, a lignocellulolytic fungus for bioabatement of inhibitors in plant biomass hydrolysates.</title>
        <authorList>
            <consortium name="DOE Joint Genome Institute"/>
            <person name="Jimenez D.J."/>
            <person name="Hector R.E."/>
            <person name="Riley R."/>
            <person name="Sun H."/>
            <person name="Grigoriev I.V."/>
            <person name="Van Elsas J.D."/>
            <person name="Nichols N.N."/>
        </authorList>
    </citation>
    <scope>NUCLEOTIDE SEQUENCE [LARGE SCALE GENOMIC DNA]</scope>
    <source>
        <strain evidence="5 6">NRRL 30616</strain>
    </source>
</reference>
<dbReference type="EMBL" id="KV875101">
    <property type="protein sequence ID" value="OIW25912.1"/>
    <property type="molecule type" value="Genomic_DNA"/>
</dbReference>
<dbReference type="PANTHER" id="PTHR11941:SF171">
    <property type="entry name" value="SD19268P"/>
    <property type="match status" value="1"/>
</dbReference>
<dbReference type="Proteomes" id="UP000182658">
    <property type="component" value="Unassembled WGS sequence"/>
</dbReference>
<evidence type="ECO:0000256" key="4">
    <source>
        <dbReference type="RuleBase" id="RU003707"/>
    </source>
</evidence>